<feature type="transmembrane region" description="Helical" evidence="6">
    <location>
        <begin position="126"/>
        <end position="149"/>
    </location>
</feature>
<keyword evidence="2" id="KW-0813">Transport</keyword>
<dbReference type="PANTHER" id="PTHR23504:SF31">
    <property type="entry name" value="MAJOR FACILITATOR SUPERFAMILY DOMAIN-CONTAINING PROTEIN 10"/>
    <property type="match status" value="1"/>
</dbReference>
<dbReference type="InterPro" id="IPR011701">
    <property type="entry name" value="MFS"/>
</dbReference>
<dbReference type="GO" id="GO:0022857">
    <property type="term" value="F:transmembrane transporter activity"/>
    <property type="evidence" value="ECO:0007669"/>
    <property type="project" value="InterPro"/>
</dbReference>
<evidence type="ECO:0000313" key="8">
    <source>
        <dbReference type="EMBL" id="KAK2722070.1"/>
    </source>
</evidence>
<keyword evidence="9" id="KW-1185">Reference proteome</keyword>
<comment type="caution">
    <text evidence="8">The sequence shown here is derived from an EMBL/GenBank/DDBJ whole genome shotgun (WGS) entry which is preliminary data.</text>
</comment>
<proteinExistence type="predicted"/>
<dbReference type="InterPro" id="IPR005829">
    <property type="entry name" value="Sugar_transporter_CS"/>
</dbReference>
<feature type="transmembrane region" description="Helical" evidence="6">
    <location>
        <begin position="195"/>
        <end position="217"/>
    </location>
</feature>
<dbReference type="PROSITE" id="PS50850">
    <property type="entry name" value="MFS"/>
    <property type="match status" value="1"/>
</dbReference>
<dbReference type="AlphaFoldDB" id="A0AA88LHP4"/>
<dbReference type="InterPro" id="IPR036259">
    <property type="entry name" value="MFS_trans_sf"/>
</dbReference>
<dbReference type="Pfam" id="PF07690">
    <property type="entry name" value="MFS_1"/>
    <property type="match status" value="1"/>
</dbReference>
<feature type="transmembrane region" description="Helical" evidence="6">
    <location>
        <begin position="161"/>
        <end position="183"/>
    </location>
</feature>
<gene>
    <name evidence="8" type="ORF">QYM36_002574</name>
</gene>
<accession>A0AA88LHP4</accession>
<evidence type="ECO:0000256" key="4">
    <source>
        <dbReference type="ARBA" id="ARBA00022989"/>
    </source>
</evidence>
<feature type="transmembrane region" description="Helical" evidence="6">
    <location>
        <begin position="103"/>
        <end position="120"/>
    </location>
</feature>
<dbReference type="EMBL" id="JAVRJZ010000005">
    <property type="protein sequence ID" value="KAK2722070.1"/>
    <property type="molecule type" value="Genomic_DNA"/>
</dbReference>
<dbReference type="InterPro" id="IPR020846">
    <property type="entry name" value="MFS_dom"/>
</dbReference>
<dbReference type="PANTHER" id="PTHR23504">
    <property type="entry name" value="MAJOR FACILITATOR SUPERFAMILY DOMAIN-CONTAINING PROTEIN 10"/>
    <property type="match status" value="1"/>
</dbReference>
<dbReference type="GO" id="GO:0031526">
    <property type="term" value="C:brush border membrane"/>
    <property type="evidence" value="ECO:0007669"/>
    <property type="project" value="TreeGrafter"/>
</dbReference>
<dbReference type="Gene3D" id="1.20.1250.20">
    <property type="entry name" value="MFS general substrate transporter like domains"/>
    <property type="match status" value="1"/>
</dbReference>
<evidence type="ECO:0000256" key="2">
    <source>
        <dbReference type="ARBA" id="ARBA00022448"/>
    </source>
</evidence>
<comment type="subcellular location">
    <subcellularLocation>
        <location evidence="1">Membrane</location>
        <topology evidence="1">Multi-pass membrane protein</topology>
    </subcellularLocation>
</comment>
<feature type="transmembrane region" description="Helical" evidence="6">
    <location>
        <begin position="298"/>
        <end position="316"/>
    </location>
</feature>
<dbReference type="FunFam" id="1.20.1250.20:FF:000223">
    <property type="entry name" value="Major facilitator superfamily domain-containing protein"/>
    <property type="match status" value="1"/>
</dbReference>
<feature type="transmembrane region" description="Helical" evidence="6">
    <location>
        <begin position="264"/>
        <end position="286"/>
    </location>
</feature>
<dbReference type="SUPFAM" id="SSF103473">
    <property type="entry name" value="MFS general substrate transporter"/>
    <property type="match status" value="1"/>
</dbReference>
<dbReference type="PROSITE" id="PS00216">
    <property type="entry name" value="SUGAR_TRANSPORT_1"/>
    <property type="match status" value="1"/>
</dbReference>
<name>A0AA88LHP4_ARTSF</name>
<evidence type="ECO:0000256" key="5">
    <source>
        <dbReference type="ARBA" id="ARBA00023136"/>
    </source>
</evidence>
<evidence type="ECO:0000259" key="7">
    <source>
        <dbReference type="PROSITE" id="PS50850"/>
    </source>
</evidence>
<keyword evidence="5 6" id="KW-0472">Membrane</keyword>
<keyword evidence="4 6" id="KW-1133">Transmembrane helix</keyword>
<feature type="transmembrane region" description="Helical" evidence="6">
    <location>
        <begin position="70"/>
        <end position="91"/>
    </location>
</feature>
<protein>
    <recommendedName>
        <fullName evidence="7">Major facilitator superfamily (MFS) profile domain-containing protein</fullName>
    </recommendedName>
</protein>
<feature type="domain" description="Major facilitator superfamily (MFS) profile" evidence="7">
    <location>
        <begin position="9"/>
        <end position="444"/>
    </location>
</feature>
<feature type="transmembrane region" description="Helical" evidence="6">
    <location>
        <begin position="9"/>
        <end position="31"/>
    </location>
</feature>
<evidence type="ECO:0000256" key="6">
    <source>
        <dbReference type="SAM" id="Phobius"/>
    </source>
</evidence>
<evidence type="ECO:0000313" key="9">
    <source>
        <dbReference type="Proteomes" id="UP001187531"/>
    </source>
</evidence>
<sequence length="444" mass="48571">MSDKANKVILWKLFGSLVLDLLAFTVILPLLPTLMDHFAVHDTSGLYSYLRDAVAGMRSFMGATEAFDSVLFGGILGSLFSLLQFLASPVIGTLSDIFGRKPIFIMTSVGLAISYGLWAVASNFFIFIIARIIGGVSKGNISLAAAIIADVLPVESRGFGMALMGIAFSLGFIFGPMLGAGFAMWAKLQDGTDWFAYPALFSLTLTLVNIVFLTFFFPETLPKGSRAKSNFNLQHTADHINPKAIFSFTTAGDLPKKDFEQLKWLGRIYFLFLFVYSGLEFTFSFLTHLKFGFTPRDQGKMFLFVGVSMALVQGGIGRRIKKEQQTRIALLSMLVTAPSFVIIGLSNSVLMLYFGLFLYAAGSAMVVPSMTMLVSECGPIQRRGIILGNFRSIGALARATGPLVGSFMFWSFGSALCYSLGTLGMLVPSHYLWKKIVNVNKEHV</sequence>
<evidence type="ECO:0000256" key="1">
    <source>
        <dbReference type="ARBA" id="ARBA00004141"/>
    </source>
</evidence>
<organism evidence="8 9">
    <name type="scientific">Artemia franciscana</name>
    <name type="common">Brine shrimp</name>
    <name type="synonym">Artemia sanfranciscana</name>
    <dbReference type="NCBI Taxonomy" id="6661"/>
    <lineage>
        <taxon>Eukaryota</taxon>
        <taxon>Metazoa</taxon>
        <taxon>Ecdysozoa</taxon>
        <taxon>Arthropoda</taxon>
        <taxon>Crustacea</taxon>
        <taxon>Branchiopoda</taxon>
        <taxon>Anostraca</taxon>
        <taxon>Artemiidae</taxon>
        <taxon>Artemia</taxon>
    </lineage>
</organism>
<reference evidence="8" key="1">
    <citation type="submission" date="2023-07" db="EMBL/GenBank/DDBJ databases">
        <title>Chromosome-level genome assembly of Artemia franciscana.</title>
        <authorList>
            <person name="Jo E."/>
        </authorList>
    </citation>
    <scope>NUCLEOTIDE SEQUENCE</scope>
    <source>
        <tissue evidence="8">Whole body</tissue>
    </source>
</reference>
<keyword evidence="3 6" id="KW-0812">Transmembrane</keyword>
<evidence type="ECO:0000256" key="3">
    <source>
        <dbReference type="ARBA" id="ARBA00022692"/>
    </source>
</evidence>
<dbReference type="Proteomes" id="UP001187531">
    <property type="component" value="Unassembled WGS sequence"/>
</dbReference>